<evidence type="ECO:0000313" key="13">
    <source>
        <dbReference type="Proteomes" id="UP000265614"/>
    </source>
</evidence>
<feature type="binding site" evidence="9">
    <location>
        <position position="163"/>
    </location>
    <ligand>
        <name>alpha-D-glucose 1-phosphate</name>
        <dbReference type="ChEBI" id="CHEBI:58601"/>
    </ligand>
</feature>
<comment type="subunit">
    <text evidence="9">Homotetramer.</text>
</comment>
<gene>
    <name evidence="9 12" type="primary">glgC</name>
    <name evidence="12" type="ORF">D5H78_15805</name>
</gene>
<dbReference type="OrthoDB" id="9801810at2"/>
<dbReference type="InterPro" id="IPR011831">
    <property type="entry name" value="ADP-Glc_PPase"/>
</dbReference>
<evidence type="ECO:0000259" key="10">
    <source>
        <dbReference type="Pfam" id="PF00483"/>
    </source>
</evidence>
<proteinExistence type="inferred from homology"/>
<dbReference type="HAMAP" id="MF_00624">
    <property type="entry name" value="GlgC"/>
    <property type="match status" value="1"/>
</dbReference>
<feature type="domain" description="Nucleotidyl transferase" evidence="10">
    <location>
        <begin position="8"/>
        <end position="276"/>
    </location>
</feature>
<comment type="caution">
    <text evidence="12">The sequence shown here is derived from an EMBL/GenBank/DDBJ whole genome shotgun (WGS) entry which is preliminary data.</text>
</comment>
<evidence type="ECO:0000256" key="5">
    <source>
        <dbReference type="ARBA" id="ARBA00022741"/>
    </source>
</evidence>
<feature type="domain" description="Glucose-1-phosphate adenylyltransferase/Bifunctional protein GlmU-like C-terminal hexapeptide" evidence="11">
    <location>
        <begin position="300"/>
        <end position="403"/>
    </location>
</feature>
<dbReference type="Pfam" id="PF24894">
    <property type="entry name" value="Hexapep_GlmU"/>
    <property type="match status" value="1"/>
</dbReference>
<protein>
    <recommendedName>
        <fullName evidence="9">Glucose-1-phosphate adenylyltransferase</fullName>
        <ecNumber evidence="9">2.7.7.27</ecNumber>
    </recommendedName>
    <alternativeName>
        <fullName evidence="9">ADP-glucose pyrophosphorylase</fullName>
        <shortName evidence="9">ADPGlc PPase</shortName>
    </alternativeName>
    <alternativeName>
        <fullName evidence="9">ADP-glucose synthase</fullName>
    </alternativeName>
</protein>
<dbReference type="Proteomes" id="UP000265614">
    <property type="component" value="Unassembled WGS sequence"/>
</dbReference>
<evidence type="ECO:0000256" key="9">
    <source>
        <dbReference type="HAMAP-Rule" id="MF_00624"/>
    </source>
</evidence>
<comment type="caution">
    <text evidence="9">Lacks conserved residue(s) required for the propagation of feature annotation.</text>
</comment>
<keyword evidence="2 9" id="KW-0321">Glycogen metabolism</keyword>
<accession>A0A3A3ZFD3</accession>
<dbReference type="PROSITE" id="PS00808">
    <property type="entry name" value="ADP_GLC_PYROPHOSPH_1"/>
    <property type="match status" value="1"/>
</dbReference>
<comment type="catalytic activity">
    <reaction evidence="9">
        <text>alpha-D-glucose 1-phosphate + ATP + H(+) = ADP-alpha-D-glucose + diphosphate</text>
        <dbReference type="Rhea" id="RHEA:12120"/>
        <dbReference type="ChEBI" id="CHEBI:15378"/>
        <dbReference type="ChEBI" id="CHEBI:30616"/>
        <dbReference type="ChEBI" id="CHEBI:33019"/>
        <dbReference type="ChEBI" id="CHEBI:57498"/>
        <dbReference type="ChEBI" id="CHEBI:58601"/>
        <dbReference type="EC" id="2.7.7.27"/>
    </reaction>
</comment>
<keyword evidence="7 9" id="KW-0320">Glycogen biosynthesis</keyword>
<evidence type="ECO:0000259" key="11">
    <source>
        <dbReference type="Pfam" id="PF24894"/>
    </source>
</evidence>
<keyword evidence="6 9" id="KW-0067">ATP-binding</keyword>
<keyword evidence="5 9" id="KW-0547">Nucleotide-binding</keyword>
<dbReference type="InterPro" id="IPR011004">
    <property type="entry name" value="Trimer_LpxA-like_sf"/>
</dbReference>
<dbReference type="InterPro" id="IPR023049">
    <property type="entry name" value="GlgC_bac"/>
</dbReference>
<dbReference type="Gene3D" id="2.160.10.10">
    <property type="entry name" value="Hexapeptide repeat proteins"/>
    <property type="match status" value="1"/>
</dbReference>
<keyword evidence="13" id="KW-1185">Reference proteome</keyword>
<sequence>MAATKVLAIVLAGGEGKRLMPLTADRAKPAVPFGGIYRMVDFVLSNLVNGHYLKIVVLTQYKSHSLDRHITKTWRMSTLLGNYVAPVPAQQRLGPHWFAGSADAIYQSLNLITDDCPDIVIVFGADHIYRMDPGQMVRQHVATGAGVTVAGIRQPRSMSDQFGVIEVAEGSNRITAFREKPADPPGLPDSPDEIFASMGNYVFSTDVLIDAVTKDAADPDSKHDMGGNIIPMLVERGEAAVYDFRDNDVPGTTDRDRGYWRDVGTLDSFYDAHMDLISVHPVFNLYNHEWPIYTDHPPWPPAKFVHGYQGRVGRAVNSMVAPGVVVSGSLVENSVLSPGVTVHSYAHVDGTVLMGGVQVGRHAVVRNAIVDKNVVIPEGAQIGVDLDRDRERFTVSDGGIVVIGKGQKVDP</sequence>
<keyword evidence="4 9" id="KW-0548">Nucleotidyltransferase</keyword>
<keyword evidence="8 9" id="KW-0119">Carbohydrate metabolism</keyword>
<dbReference type="NCBIfam" id="TIGR02091">
    <property type="entry name" value="glgC"/>
    <property type="match status" value="1"/>
</dbReference>
<evidence type="ECO:0000256" key="6">
    <source>
        <dbReference type="ARBA" id="ARBA00022840"/>
    </source>
</evidence>
<dbReference type="RefSeq" id="WP_119951462.1">
    <property type="nucleotide sequence ID" value="NZ_QZEZ01000008.1"/>
</dbReference>
<dbReference type="InterPro" id="IPR056818">
    <property type="entry name" value="GlmU/GlgC-like_hexapep"/>
</dbReference>
<name>A0A3A3ZFD3_9ACTN</name>
<dbReference type="Gene3D" id="3.90.550.10">
    <property type="entry name" value="Spore Coat Polysaccharide Biosynthesis Protein SpsA, Chain A"/>
    <property type="match status" value="1"/>
</dbReference>
<dbReference type="SUPFAM" id="SSF53448">
    <property type="entry name" value="Nucleotide-diphospho-sugar transferases"/>
    <property type="match status" value="1"/>
</dbReference>
<dbReference type="InterPro" id="IPR005835">
    <property type="entry name" value="NTP_transferase_dom"/>
</dbReference>
<dbReference type="EMBL" id="QZEZ01000008">
    <property type="protein sequence ID" value="RJK93791.1"/>
    <property type="molecule type" value="Genomic_DNA"/>
</dbReference>
<dbReference type="CDD" id="cd02508">
    <property type="entry name" value="ADP_Glucose_PP"/>
    <property type="match status" value="1"/>
</dbReference>
<dbReference type="InterPro" id="IPR029044">
    <property type="entry name" value="Nucleotide-diphossugar_trans"/>
</dbReference>
<evidence type="ECO:0000256" key="3">
    <source>
        <dbReference type="ARBA" id="ARBA00022679"/>
    </source>
</evidence>
<dbReference type="GO" id="GO:0005978">
    <property type="term" value="P:glycogen biosynthetic process"/>
    <property type="evidence" value="ECO:0007669"/>
    <property type="project" value="UniProtKB-UniRule"/>
</dbReference>
<keyword evidence="3 9" id="KW-0808">Transferase</keyword>
<evidence type="ECO:0000256" key="1">
    <source>
        <dbReference type="ARBA" id="ARBA00010443"/>
    </source>
</evidence>
<dbReference type="PROSITE" id="PS00809">
    <property type="entry name" value="ADP_GLC_PYROPHOSPH_2"/>
    <property type="match status" value="1"/>
</dbReference>
<evidence type="ECO:0000256" key="2">
    <source>
        <dbReference type="ARBA" id="ARBA00022600"/>
    </source>
</evidence>
<dbReference type="EC" id="2.7.7.27" evidence="9"/>
<feature type="binding site" evidence="9">
    <location>
        <begin position="179"/>
        <end position="180"/>
    </location>
    <ligand>
        <name>alpha-D-glucose 1-phosphate</name>
        <dbReference type="ChEBI" id="CHEBI:58601"/>
    </ligand>
</feature>
<comment type="pathway">
    <text evidence="9">Glycan biosynthesis; glycogen biosynthesis.</text>
</comment>
<dbReference type="PANTHER" id="PTHR43523:SF2">
    <property type="entry name" value="GLUCOSE-1-PHOSPHATE ADENYLYLTRANSFERASE"/>
    <property type="match status" value="1"/>
</dbReference>
<dbReference type="InterPro" id="IPR005836">
    <property type="entry name" value="ADP_Glu_pyroP_CS"/>
</dbReference>
<dbReference type="PANTHER" id="PTHR43523">
    <property type="entry name" value="GLUCOSE-1-PHOSPHATE ADENYLYLTRANSFERASE-RELATED"/>
    <property type="match status" value="1"/>
</dbReference>
<dbReference type="AlphaFoldDB" id="A0A3A3ZFD3"/>
<organism evidence="12 13">
    <name type="scientific">Vallicoccus soli</name>
    <dbReference type="NCBI Taxonomy" id="2339232"/>
    <lineage>
        <taxon>Bacteria</taxon>
        <taxon>Bacillati</taxon>
        <taxon>Actinomycetota</taxon>
        <taxon>Actinomycetes</taxon>
        <taxon>Motilibacterales</taxon>
        <taxon>Vallicoccaceae</taxon>
        <taxon>Vallicoccus</taxon>
    </lineage>
</organism>
<dbReference type="Pfam" id="PF00483">
    <property type="entry name" value="NTP_transferase"/>
    <property type="match status" value="1"/>
</dbReference>
<evidence type="ECO:0000313" key="12">
    <source>
        <dbReference type="EMBL" id="RJK93791.1"/>
    </source>
</evidence>
<comment type="function">
    <text evidence="9">Involved in the biosynthesis of ADP-glucose, a building block required for the elongation reactions to produce glycogen. Catalyzes the reaction between ATP and alpha-D-glucose 1-phosphate (G1P) to produce pyrophosphate and ADP-Glc.</text>
</comment>
<dbReference type="GO" id="GO:0008878">
    <property type="term" value="F:glucose-1-phosphate adenylyltransferase activity"/>
    <property type="evidence" value="ECO:0007669"/>
    <property type="project" value="UniProtKB-UniRule"/>
</dbReference>
<dbReference type="SUPFAM" id="SSF51161">
    <property type="entry name" value="Trimeric LpxA-like enzymes"/>
    <property type="match status" value="1"/>
</dbReference>
<dbReference type="NCBIfam" id="NF002023">
    <property type="entry name" value="PRK00844.1"/>
    <property type="match status" value="1"/>
</dbReference>
<feature type="site" description="Could play a key role in the communication between the regulatory and the substrate sites" evidence="9">
    <location>
        <position position="60"/>
    </location>
</feature>
<feature type="site" description="Could play a key role in the communication between the regulatory and the substrate sites" evidence="9">
    <location>
        <position position="97"/>
    </location>
</feature>
<evidence type="ECO:0000256" key="4">
    <source>
        <dbReference type="ARBA" id="ARBA00022695"/>
    </source>
</evidence>
<dbReference type="NCBIfam" id="NF001947">
    <property type="entry name" value="PRK00725.1"/>
    <property type="match status" value="1"/>
</dbReference>
<dbReference type="GO" id="GO:0005524">
    <property type="term" value="F:ATP binding"/>
    <property type="evidence" value="ECO:0007669"/>
    <property type="project" value="UniProtKB-KW"/>
</dbReference>
<reference evidence="12 13" key="1">
    <citation type="submission" date="2018-09" db="EMBL/GenBank/DDBJ databases">
        <title>YIM 75000 draft genome.</title>
        <authorList>
            <person name="Tang S."/>
            <person name="Feng Y."/>
        </authorList>
    </citation>
    <scope>NUCLEOTIDE SEQUENCE [LARGE SCALE GENOMIC DNA]</scope>
    <source>
        <strain evidence="12 13">YIM 75000</strain>
    </source>
</reference>
<dbReference type="PROSITE" id="PS00810">
    <property type="entry name" value="ADP_GLC_PYROPHOSPH_3"/>
    <property type="match status" value="1"/>
</dbReference>
<dbReference type="UniPathway" id="UPA00164"/>
<dbReference type="CDD" id="cd04651">
    <property type="entry name" value="LbH_G1P_AT_C"/>
    <property type="match status" value="1"/>
</dbReference>
<evidence type="ECO:0000256" key="8">
    <source>
        <dbReference type="ARBA" id="ARBA00023277"/>
    </source>
</evidence>
<comment type="similarity">
    <text evidence="1 9">Belongs to the bacterial/plant glucose-1-phosphate adenylyltransferase family.</text>
</comment>
<evidence type="ECO:0000256" key="7">
    <source>
        <dbReference type="ARBA" id="ARBA00023056"/>
    </source>
</evidence>
<feature type="binding site" evidence="9">
    <location>
        <position position="197"/>
    </location>
    <ligand>
        <name>alpha-D-glucose 1-phosphate</name>
        <dbReference type="ChEBI" id="CHEBI:58601"/>
    </ligand>
</feature>